<dbReference type="RefSeq" id="WP_019958107.1">
    <property type="nucleotide sequence ID" value="NZ_CP091512.1"/>
</dbReference>
<feature type="binding site" evidence="7">
    <location>
        <position position="105"/>
    </location>
    <ligand>
        <name>sn-glycerol 3-phosphate</name>
        <dbReference type="ChEBI" id="CHEBI:57597"/>
    </ligand>
</feature>
<dbReference type="HAMAP" id="MF_00394">
    <property type="entry name" value="NAD_Glyc3P_dehydrog"/>
    <property type="match status" value="1"/>
</dbReference>
<dbReference type="EC" id="1.1.1.94" evidence="7"/>
<dbReference type="PRINTS" id="PR00077">
    <property type="entry name" value="GPDHDRGNASE"/>
</dbReference>
<feature type="binding site" evidence="7">
    <location>
        <position position="277"/>
    </location>
    <ligand>
        <name>NADPH</name>
        <dbReference type="ChEBI" id="CHEBI:57783"/>
    </ligand>
</feature>
<evidence type="ECO:0000256" key="6">
    <source>
        <dbReference type="ARBA" id="ARBA00023264"/>
    </source>
</evidence>
<dbReference type="Pfam" id="PF01210">
    <property type="entry name" value="NAD_Gly3P_dh_N"/>
    <property type="match status" value="1"/>
</dbReference>
<evidence type="ECO:0000256" key="9">
    <source>
        <dbReference type="RuleBase" id="RU000439"/>
    </source>
</evidence>
<feature type="binding site" evidence="7">
    <location>
        <position position="253"/>
    </location>
    <ligand>
        <name>sn-glycerol 3-phosphate</name>
        <dbReference type="ChEBI" id="CHEBI:57597"/>
    </ligand>
</feature>
<feature type="binding site" evidence="7">
    <location>
        <position position="11"/>
    </location>
    <ligand>
        <name>NADPH</name>
        <dbReference type="ChEBI" id="CHEBI:57783"/>
    </ligand>
</feature>
<dbReference type="SUPFAM" id="SSF48179">
    <property type="entry name" value="6-phosphogluconate dehydrogenase C-terminal domain-like"/>
    <property type="match status" value="1"/>
</dbReference>
<dbReference type="PANTHER" id="PTHR11728">
    <property type="entry name" value="GLYCEROL-3-PHOSPHATE DEHYDROGENASE"/>
    <property type="match status" value="1"/>
</dbReference>
<feature type="domain" description="Glycerol-3-phosphate dehydrogenase NAD-dependent N-terminal" evidence="10">
    <location>
        <begin position="2"/>
        <end position="157"/>
    </location>
</feature>
<reference evidence="12" key="1">
    <citation type="submission" date="2021-12" db="EMBL/GenBank/DDBJ databases">
        <authorList>
            <person name="Veyrier F.J."/>
        </authorList>
    </citation>
    <scope>NUCLEOTIDE SEQUENCE</scope>
    <source>
        <strain evidence="12">SAG 1488-6</strain>
    </source>
</reference>
<organism evidence="12 13">
    <name type="scientific">Vitreoscilla stercoraria</name>
    <dbReference type="NCBI Taxonomy" id="61"/>
    <lineage>
        <taxon>Bacteria</taxon>
        <taxon>Pseudomonadati</taxon>
        <taxon>Pseudomonadota</taxon>
        <taxon>Betaproteobacteria</taxon>
        <taxon>Neisseriales</taxon>
        <taxon>Neisseriaceae</taxon>
        <taxon>Vitreoscilla</taxon>
    </lineage>
</organism>
<evidence type="ECO:0000259" key="10">
    <source>
        <dbReference type="Pfam" id="PF01210"/>
    </source>
</evidence>
<protein>
    <recommendedName>
        <fullName evidence="7">Glycerol-3-phosphate dehydrogenase [NAD(P)+]</fullName>
        <ecNumber evidence="7">1.1.1.94</ecNumber>
    </recommendedName>
    <alternativeName>
        <fullName evidence="7">NAD(P)(+)-dependent glycerol-3-phosphate dehydrogenase</fullName>
    </alternativeName>
    <alternativeName>
        <fullName evidence="7">NAD(P)H-dependent dihydroxyacetone-phosphate reductase</fullName>
    </alternativeName>
</protein>
<accession>A0ABY4EB50</accession>
<keyword evidence="5 7" id="KW-0594">Phospholipid biosynthesis</keyword>
<dbReference type="Proteomes" id="UP000832034">
    <property type="component" value="Chromosome"/>
</dbReference>
<keyword evidence="7 8" id="KW-0520">NAD</keyword>
<name>A0ABY4EB50_VITST</name>
<dbReference type="InterPro" id="IPR006109">
    <property type="entry name" value="G3P_DH_NAD-dep_C"/>
</dbReference>
<comment type="catalytic activity">
    <reaction evidence="7">
        <text>sn-glycerol 3-phosphate + NAD(+) = dihydroxyacetone phosphate + NADH + H(+)</text>
        <dbReference type="Rhea" id="RHEA:11092"/>
        <dbReference type="ChEBI" id="CHEBI:15378"/>
        <dbReference type="ChEBI" id="CHEBI:57540"/>
        <dbReference type="ChEBI" id="CHEBI:57597"/>
        <dbReference type="ChEBI" id="CHEBI:57642"/>
        <dbReference type="ChEBI" id="CHEBI:57945"/>
        <dbReference type="EC" id="1.1.1.94"/>
    </reaction>
</comment>
<dbReference type="SUPFAM" id="SSF51735">
    <property type="entry name" value="NAD(P)-binding Rossmann-fold domains"/>
    <property type="match status" value="1"/>
</dbReference>
<evidence type="ECO:0000256" key="4">
    <source>
        <dbReference type="ARBA" id="ARBA00023098"/>
    </source>
</evidence>
<feature type="binding site" evidence="7">
    <location>
        <position position="136"/>
    </location>
    <ligand>
        <name>sn-glycerol 3-phosphate</name>
        <dbReference type="ChEBI" id="CHEBI:57597"/>
    </ligand>
</feature>
<keyword evidence="7" id="KW-0547">Nucleotide-binding</keyword>
<sequence length="332" mass="36188">MKITVLGAGAWGTALAIHFAQQNHQVCLWARNAEHVTQMQQTRENQRYLKNCHFPDNLNLQNHLQDALDQTELVLIVTPVSGLRPILEAIQPFIDNNMPIMTACKGFEVSTGQLPHQVVTSMLPEQKHVALLSGPSFAQELAQQLPCAVTLASENQAWIEQMCRNLNSSVLRLYASSDVIGVAVGGALKNVMAIATGLCDGLHYGLNARAALMTRGLAEISRLAQHLGAQEATLMGLSGLGDLILTCTGGLSRNRQVGLKLAEDKNLDTILEELGHVAEGVYTISEAYRLSQLHHISMPITETLFQLLNGQLNSAQVAYALMMRSPTLEHKS</sequence>
<comment type="pathway">
    <text evidence="7">Membrane lipid metabolism; glycerophospholipid metabolism.</text>
</comment>
<keyword evidence="13" id="KW-1185">Reference proteome</keyword>
<keyword evidence="2 7" id="KW-0444">Lipid biosynthesis</keyword>
<keyword evidence="7" id="KW-0521">NADP</keyword>
<evidence type="ECO:0000256" key="2">
    <source>
        <dbReference type="ARBA" id="ARBA00022516"/>
    </source>
</evidence>
<evidence type="ECO:0000256" key="1">
    <source>
        <dbReference type="ARBA" id="ARBA00011009"/>
    </source>
</evidence>
<evidence type="ECO:0000256" key="8">
    <source>
        <dbReference type="RuleBase" id="RU000437"/>
    </source>
</evidence>
<feature type="active site" description="Proton acceptor" evidence="7">
    <location>
        <position position="189"/>
    </location>
</feature>
<comment type="subcellular location">
    <subcellularLocation>
        <location evidence="7">Cytoplasm</location>
    </subcellularLocation>
</comment>
<feature type="binding site" evidence="7">
    <location>
        <position position="254"/>
    </location>
    <ligand>
        <name>sn-glycerol 3-phosphate</name>
        <dbReference type="ChEBI" id="CHEBI:57597"/>
    </ligand>
</feature>
<dbReference type="Gene3D" id="1.10.1040.10">
    <property type="entry name" value="N-(1-d-carboxylethyl)-l-norvaline Dehydrogenase, domain 2"/>
    <property type="match status" value="1"/>
</dbReference>
<dbReference type="NCBIfam" id="NF000942">
    <property type="entry name" value="PRK00094.1-4"/>
    <property type="match status" value="1"/>
</dbReference>
<comment type="catalytic activity">
    <reaction evidence="7 9">
        <text>sn-glycerol 3-phosphate + NADP(+) = dihydroxyacetone phosphate + NADPH + H(+)</text>
        <dbReference type="Rhea" id="RHEA:11096"/>
        <dbReference type="ChEBI" id="CHEBI:15378"/>
        <dbReference type="ChEBI" id="CHEBI:57597"/>
        <dbReference type="ChEBI" id="CHEBI:57642"/>
        <dbReference type="ChEBI" id="CHEBI:57783"/>
        <dbReference type="ChEBI" id="CHEBI:58349"/>
        <dbReference type="EC" id="1.1.1.94"/>
    </reaction>
</comment>
<feature type="binding site" evidence="7">
    <location>
        <position position="279"/>
    </location>
    <ligand>
        <name>NADPH</name>
        <dbReference type="ChEBI" id="CHEBI:57783"/>
    </ligand>
</feature>
<reference evidence="12" key="2">
    <citation type="journal article" date="2022" name="Res Sq">
        <title>Evolution of multicellular longitudinally dividing oral cavity symbionts (Neisseriaceae).</title>
        <authorList>
            <person name="Nyongesa S."/>
            <person name="Weber P."/>
            <person name="Bernet E."/>
            <person name="Pullido F."/>
            <person name="Nieckarz M."/>
            <person name="Delaby M."/>
            <person name="Nieves C."/>
            <person name="Viehboeck T."/>
            <person name="Krause N."/>
            <person name="Rivera-Millot A."/>
            <person name="Nakamura A."/>
            <person name="Vischer N."/>
            <person name="VanNieuwenhze M."/>
            <person name="Brun Y."/>
            <person name="Cava F."/>
            <person name="Bulgheresi S."/>
            <person name="Veyrier F."/>
        </authorList>
    </citation>
    <scope>NUCLEOTIDE SEQUENCE</scope>
    <source>
        <strain evidence="12">SAG 1488-6</strain>
    </source>
</reference>
<dbReference type="PIRSF" id="PIRSF000114">
    <property type="entry name" value="Glycerol-3-P_dh"/>
    <property type="match status" value="1"/>
</dbReference>
<comment type="caution">
    <text evidence="7">Lacks conserved residue(s) required for the propagation of feature annotation.</text>
</comment>
<feature type="binding site" evidence="7">
    <location>
        <position position="48"/>
    </location>
    <ligand>
        <name>NADPH</name>
        <dbReference type="ChEBI" id="CHEBI:57783"/>
    </ligand>
</feature>
<evidence type="ECO:0000313" key="12">
    <source>
        <dbReference type="EMBL" id="UOO92978.1"/>
    </source>
</evidence>
<dbReference type="InterPro" id="IPR011128">
    <property type="entry name" value="G3P_DH_NAD-dep_N"/>
</dbReference>
<dbReference type="InterPro" id="IPR013328">
    <property type="entry name" value="6PGD_dom2"/>
</dbReference>
<dbReference type="InterPro" id="IPR036291">
    <property type="entry name" value="NAD(P)-bd_dom_sf"/>
</dbReference>
<feature type="domain" description="Glycerol-3-phosphate dehydrogenase NAD-dependent C-terminal" evidence="11">
    <location>
        <begin position="178"/>
        <end position="316"/>
    </location>
</feature>
<dbReference type="InterPro" id="IPR006168">
    <property type="entry name" value="G3P_DH_NAD-dep"/>
</dbReference>
<evidence type="ECO:0000256" key="5">
    <source>
        <dbReference type="ARBA" id="ARBA00023209"/>
    </source>
</evidence>
<feature type="binding site" evidence="7">
    <location>
        <position position="242"/>
    </location>
    <ligand>
        <name>sn-glycerol 3-phosphate</name>
        <dbReference type="ChEBI" id="CHEBI:57597"/>
    </ligand>
</feature>
<dbReference type="Gene3D" id="3.40.50.720">
    <property type="entry name" value="NAD(P)-binding Rossmann-like Domain"/>
    <property type="match status" value="1"/>
</dbReference>
<proteinExistence type="inferred from homology"/>
<feature type="binding site" evidence="7">
    <location>
        <position position="252"/>
    </location>
    <ligand>
        <name>sn-glycerol 3-phosphate</name>
        <dbReference type="ChEBI" id="CHEBI:57597"/>
    </ligand>
</feature>
<feature type="binding site" evidence="7">
    <location>
        <position position="138"/>
    </location>
    <ligand>
        <name>NADPH</name>
        <dbReference type="ChEBI" id="CHEBI:57783"/>
    </ligand>
</feature>
<keyword evidence="4 7" id="KW-0443">Lipid metabolism</keyword>
<comment type="function">
    <text evidence="7">Catalyzes the reduction of the glycolytic intermediate dihydroxyacetone phosphate (DHAP) to sn-glycerol 3-phosphate (G3P), the key precursor for phospholipid synthesis.</text>
</comment>
<feature type="binding site" evidence="7">
    <location>
        <position position="189"/>
    </location>
    <ligand>
        <name>sn-glycerol 3-phosphate</name>
        <dbReference type="ChEBI" id="CHEBI:57597"/>
    </ligand>
</feature>
<feature type="binding site" evidence="7">
    <location>
        <position position="134"/>
    </location>
    <ligand>
        <name>sn-glycerol 3-phosphate</name>
        <dbReference type="ChEBI" id="CHEBI:57597"/>
    </ligand>
</feature>
<dbReference type="InterPro" id="IPR008927">
    <property type="entry name" value="6-PGluconate_DH-like_C_sf"/>
</dbReference>
<evidence type="ECO:0000256" key="7">
    <source>
        <dbReference type="HAMAP-Rule" id="MF_00394"/>
    </source>
</evidence>
<evidence type="ECO:0000259" key="11">
    <source>
        <dbReference type="Pfam" id="PF07479"/>
    </source>
</evidence>
<dbReference type="NCBIfam" id="NF000940">
    <property type="entry name" value="PRK00094.1-2"/>
    <property type="match status" value="1"/>
</dbReference>
<comment type="similarity">
    <text evidence="1 7 8">Belongs to the NAD-dependent glycerol-3-phosphate dehydrogenase family.</text>
</comment>
<keyword evidence="3 7" id="KW-0560">Oxidoreductase</keyword>
<feature type="binding site" evidence="7">
    <location>
        <position position="31"/>
    </location>
    <ligand>
        <name>NADPH</name>
        <dbReference type="ChEBI" id="CHEBI:57783"/>
    </ligand>
</feature>
<feature type="binding site" evidence="7">
    <location>
        <position position="105"/>
    </location>
    <ligand>
        <name>NADPH</name>
        <dbReference type="ChEBI" id="CHEBI:57783"/>
    </ligand>
</feature>
<keyword evidence="7" id="KW-0963">Cytoplasm</keyword>
<dbReference type="EMBL" id="CP091512">
    <property type="protein sequence ID" value="UOO92978.1"/>
    <property type="molecule type" value="Genomic_DNA"/>
</dbReference>
<dbReference type="PANTHER" id="PTHR11728:SF1">
    <property type="entry name" value="GLYCEROL-3-PHOSPHATE DEHYDROGENASE [NAD(+)] 2, CHLOROPLASTIC"/>
    <property type="match status" value="1"/>
</dbReference>
<evidence type="ECO:0000256" key="3">
    <source>
        <dbReference type="ARBA" id="ARBA00023002"/>
    </source>
</evidence>
<keyword evidence="6 7" id="KW-1208">Phospholipid metabolism</keyword>
<gene>
    <name evidence="7" type="primary">gpsA</name>
    <name evidence="12" type="ORF">LVJ81_02770</name>
</gene>
<feature type="binding site" evidence="7">
    <location>
        <position position="253"/>
    </location>
    <ligand>
        <name>NADPH</name>
        <dbReference type="ChEBI" id="CHEBI:57783"/>
    </ligand>
</feature>
<dbReference type="Pfam" id="PF07479">
    <property type="entry name" value="NAD_Gly3P_dh_C"/>
    <property type="match status" value="1"/>
</dbReference>
<dbReference type="PROSITE" id="PS00957">
    <property type="entry name" value="NAD_G3PDH"/>
    <property type="match status" value="1"/>
</dbReference>
<evidence type="ECO:0000313" key="13">
    <source>
        <dbReference type="Proteomes" id="UP000832034"/>
    </source>
</evidence>